<dbReference type="Gene3D" id="3.90.1150.200">
    <property type="match status" value="1"/>
</dbReference>
<accession>A0A1M4U3F6</accession>
<name>A0A1M4U3F6_9FIRM</name>
<keyword evidence="3" id="KW-1185">Reference proteome</keyword>
<reference evidence="2 3" key="1">
    <citation type="submission" date="2016-11" db="EMBL/GenBank/DDBJ databases">
        <authorList>
            <person name="Jaros S."/>
            <person name="Januszkiewicz K."/>
            <person name="Wedrychowicz H."/>
        </authorList>
    </citation>
    <scope>NUCLEOTIDE SEQUENCE [LARGE SCALE GENOMIC DNA]</scope>
    <source>
        <strain evidence="2 3">DSM 14828</strain>
    </source>
</reference>
<dbReference type="InterPro" id="IPR014922">
    <property type="entry name" value="YdhG-like"/>
</dbReference>
<proteinExistence type="predicted"/>
<organism evidence="2 3">
    <name type="scientific">Alkalibacter saccharofermentans DSM 14828</name>
    <dbReference type="NCBI Taxonomy" id="1120975"/>
    <lineage>
        <taxon>Bacteria</taxon>
        <taxon>Bacillati</taxon>
        <taxon>Bacillota</taxon>
        <taxon>Clostridia</taxon>
        <taxon>Eubacteriales</taxon>
        <taxon>Eubacteriaceae</taxon>
        <taxon>Alkalibacter</taxon>
    </lineage>
</organism>
<dbReference type="STRING" id="1120975.SAMN02746064_00627"/>
<dbReference type="Proteomes" id="UP000184251">
    <property type="component" value="Unassembled WGS sequence"/>
</dbReference>
<evidence type="ECO:0000313" key="3">
    <source>
        <dbReference type="Proteomes" id="UP000184251"/>
    </source>
</evidence>
<evidence type="ECO:0000259" key="1">
    <source>
        <dbReference type="Pfam" id="PF08818"/>
    </source>
</evidence>
<dbReference type="OrthoDB" id="9813231at2"/>
<dbReference type="EMBL" id="FQTU01000003">
    <property type="protein sequence ID" value="SHE51174.1"/>
    <property type="molecule type" value="Genomic_DNA"/>
</dbReference>
<feature type="domain" description="YdhG-like" evidence="1">
    <location>
        <begin position="19"/>
        <end position="135"/>
    </location>
</feature>
<dbReference type="Pfam" id="PF08818">
    <property type="entry name" value="DUF1801"/>
    <property type="match status" value="1"/>
</dbReference>
<dbReference type="SUPFAM" id="SSF159888">
    <property type="entry name" value="YdhG-like"/>
    <property type="match status" value="1"/>
</dbReference>
<protein>
    <recommendedName>
        <fullName evidence="1">YdhG-like domain-containing protein</fullName>
    </recommendedName>
</protein>
<sequence length="151" mass="17575">MYSDAITPDEYVEAVADNQKDALKKLRKAILENLPEDFEEVMSYGMIGYVVPKRVYPKGYKVNPDEPLPFAGLAAQKNHISLYHMGVYMYPEILDWFVGEYSSRVNTKLDMGKSCIRFKNPNKIPYELVEELFRKISAEDYIDKYEKSIQK</sequence>
<gene>
    <name evidence="2" type="ORF">SAMN02746064_00627</name>
</gene>
<dbReference type="RefSeq" id="WP_073269627.1">
    <property type="nucleotide sequence ID" value="NZ_FQTU01000003.1"/>
</dbReference>
<dbReference type="AlphaFoldDB" id="A0A1M4U3F6"/>
<evidence type="ECO:0000313" key="2">
    <source>
        <dbReference type="EMBL" id="SHE51174.1"/>
    </source>
</evidence>